<dbReference type="Proteomes" id="UP000334990">
    <property type="component" value="Unassembled WGS sequence"/>
</dbReference>
<reference evidence="2 3" key="1">
    <citation type="submission" date="2019-10" db="EMBL/GenBank/DDBJ databases">
        <title>Whole genome shotgun sequence of Acrocarpospora corrugata NBRC 13972.</title>
        <authorList>
            <person name="Ichikawa N."/>
            <person name="Kimura A."/>
            <person name="Kitahashi Y."/>
            <person name="Komaki H."/>
            <person name="Oguchi A."/>
        </authorList>
    </citation>
    <scope>NUCLEOTIDE SEQUENCE [LARGE SCALE GENOMIC DNA]</scope>
    <source>
        <strain evidence="2 3">NBRC 13972</strain>
    </source>
</reference>
<organism evidence="2 3">
    <name type="scientific">Acrocarpospora corrugata</name>
    <dbReference type="NCBI Taxonomy" id="35763"/>
    <lineage>
        <taxon>Bacteria</taxon>
        <taxon>Bacillati</taxon>
        <taxon>Actinomycetota</taxon>
        <taxon>Actinomycetes</taxon>
        <taxon>Streptosporangiales</taxon>
        <taxon>Streptosporangiaceae</taxon>
        <taxon>Acrocarpospora</taxon>
    </lineage>
</organism>
<keyword evidence="3" id="KW-1185">Reference proteome</keyword>
<dbReference type="AlphaFoldDB" id="A0A5M3VWQ7"/>
<feature type="region of interest" description="Disordered" evidence="1">
    <location>
        <begin position="1"/>
        <end position="29"/>
    </location>
</feature>
<evidence type="ECO:0000313" key="3">
    <source>
        <dbReference type="Proteomes" id="UP000334990"/>
    </source>
</evidence>
<evidence type="ECO:0008006" key="4">
    <source>
        <dbReference type="Google" id="ProtNLM"/>
    </source>
</evidence>
<dbReference type="EMBL" id="BLAD01000049">
    <property type="protein sequence ID" value="GES01287.1"/>
    <property type="molecule type" value="Genomic_DNA"/>
</dbReference>
<name>A0A5M3VWQ7_9ACTN</name>
<sequence length="118" mass="13046">MAVLYEPVRSDKECHSGGGQSAGSETPYQAKRQNIYAKQGMYLVVYDIEAARADLIDRGIDVSDMFHDAGGIFHHIGNKQRVNGPAPDRRDYGSFASFSDPDGNGWMLQEIKNRAPGR</sequence>
<proteinExistence type="predicted"/>
<dbReference type="Gene3D" id="3.10.180.10">
    <property type="entry name" value="2,3-Dihydroxybiphenyl 1,2-Dioxygenase, domain 1"/>
    <property type="match status" value="1"/>
</dbReference>
<dbReference type="InterPro" id="IPR029068">
    <property type="entry name" value="Glyas_Bleomycin-R_OHBP_Dase"/>
</dbReference>
<comment type="caution">
    <text evidence="2">The sequence shown here is derived from an EMBL/GenBank/DDBJ whole genome shotgun (WGS) entry which is preliminary data.</text>
</comment>
<evidence type="ECO:0000313" key="2">
    <source>
        <dbReference type="EMBL" id="GES01287.1"/>
    </source>
</evidence>
<accession>A0A5M3VWQ7</accession>
<dbReference type="SUPFAM" id="SSF54593">
    <property type="entry name" value="Glyoxalase/Bleomycin resistance protein/Dihydroxybiphenyl dioxygenase"/>
    <property type="match status" value="1"/>
</dbReference>
<evidence type="ECO:0000256" key="1">
    <source>
        <dbReference type="SAM" id="MobiDB-lite"/>
    </source>
</evidence>
<protein>
    <recommendedName>
        <fullName evidence="4">VOC domain-containing protein</fullName>
    </recommendedName>
</protein>
<gene>
    <name evidence="2" type="ORF">Acor_33510</name>
</gene>